<organism evidence="3 4">
    <name type="scientific">Sphingobacterium thalpophilum</name>
    <dbReference type="NCBI Taxonomy" id="259"/>
    <lineage>
        <taxon>Bacteria</taxon>
        <taxon>Pseudomonadati</taxon>
        <taxon>Bacteroidota</taxon>
        <taxon>Sphingobacteriia</taxon>
        <taxon>Sphingobacteriales</taxon>
        <taxon>Sphingobacteriaceae</taxon>
        <taxon>Sphingobacterium</taxon>
    </lineage>
</organism>
<evidence type="ECO:0000259" key="2">
    <source>
        <dbReference type="Pfam" id="PF03779"/>
    </source>
</evidence>
<feature type="transmembrane region" description="Helical" evidence="1">
    <location>
        <begin position="36"/>
        <end position="55"/>
    </location>
</feature>
<dbReference type="GeneID" id="78465007"/>
<dbReference type="EMBL" id="LR590484">
    <property type="protein sequence ID" value="VTR51764.1"/>
    <property type="molecule type" value="Genomic_DNA"/>
</dbReference>
<keyword evidence="1" id="KW-0812">Transmembrane</keyword>
<feature type="transmembrane region" description="Helical" evidence="1">
    <location>
        <begin position="12"/>
        <end position="30"/>
    </location>
</feature>
<dbReference type="Pfam" id="PF03779">
    <property type="entry name" value="SPW"/>
    <property type="match status" value="1"/>
</dbReference>
<dbReference type="Proteomes" id="UP000308196">
    <property type="component" value="Chromosome"/>
</dbReference>
<dbReference type="KEGG" id="stha:NCTC11429_04421"/>
<evidence type="ECO:0000256" key="1">
    <source>
        <dbReference type="SAM" id="Phobius"/>
    </source>
</evidence>
<keyword evidence="1" id="KW-0472">Membrane</keyword>
<feature type="transmembrane region" description="Helical" evidence="1">
    <location>
        <begin position="92"/>
        <end position="110"/>
    </location>
</feature>
<dbReference type="AlphaFoldDB" id="A0A4U9W1N8"/>
<proteinExistence type="predicted"/>
<sequence length="118" mass="13268">MKIFSTRTHGYLDYLVGVFLILCPFLFHLANDRPEGAVFVVLGILTLVYSAITHYELGLVRIIPMNVHLVLDVLSGLFLAFSPWLFDFADIVYFPHVIIGIIEIGVALTTKTRSKVMV</sequence>
<accession>A0A4U9W1N8</accession>
<feature type="transmembrane region" description="Helical" evidence="1">
    <location>
        <begin position="67"/>
        <end position="86"/>
    </location>
</feature>
<dbReference type="RefSeq" id="WP_028070371.1">
    <property type="nucleotide sequence ID" value="NZ_LR590484.1"/>
</dbReference>
<evidence type="ECO:0000313" key="4">
    <source>
        <dbReference type="Proteomes" id="UP000308196"/>
    </source>
</evidence>
<protein>
    <recommendedName>
        <fullName evidence="2">SPW repeat-containing integral membrane domain-containing protein</fullName>
    </recommendedName>
</protein>
<name>A0A4U9W1N8_9SPHI</name>
<reference evidence="3 4" key="1">
    <citation type="submission" date="2019-05" db="EMBL/GenBank/DDBJ databases">
        <authorList>
            <consortium name="Pathogen Informatics"/>
        </authorList>
    </citation>
    <scope>NUCLEOTIDE SEQUENCE [LARGE SCALE GENOMIC DNA]</scope>
    <source>
        <strain evidence="3 4">NCTC11429</strain>
    </source>
</reference>
<evidence type="ECO:0000313" key="3">
    <source>
        <dbReference type="EMBL" id="VTR51764.1"/>
    </source>
</evidence>
<dbReference type="STRING" id="1123265.GCA_000686625_03647"/>
<dbReference type="InterPro" id="IPR005530">
    <property type="entry name" value="SPW"/>
</dbReference>
<keyword evidence="1" id="KW-1133">Transmembrane helix</keyword>
<gene>
    <name evidence="3" type="ORF">NCTC11429_04421</name>
</gene>
<feature type="domain" description="SPW repeat-containing integral membrane" evidence="2">
    <location>
        <begin position="9"/>
        <end position="108"/>
    </location>
</feature>